<sequence>MARLLRSARRIALAAVLVLGLAVVVGLPVYVLPSVDAVPERADAVLVLGPPTRARTDLGRELVREGVADTLVISVWPSDLAADPDERDVVACDEPGMRVECFTADPGTTQGEARALADEARAEDWSSVVVVTQTPHITRARLLLERCWPGEVLMVSSGEPYTLGAWIYEYAYQTAGFAKAFATPDC</sequence>
<protein>
    <submittedName>
        <fullName evidence="2">YdcF family protein</fullName>
    </submittedName>
</protein>
<evidence type="ECO:0000259" key="1">
    <source>
        <dbReference type="Pfam" id="PF02698"/>
    </source>
</evidence>
<dbReference type="CDD" id="cd06259">
    <property type="entry name" value="YdcF-like"/>
    <property type="match status" value="1"/>
</dbReference>
<gene>
    <name evidence="2" type="ORF">NB037_16410</name>
</gene>
<dbReference type="RefSeq" id="WP_251947648.1">
    <property type="nucleotide sequence ID" value="NZ_JAMRYM010000100.1"/>
</dbReference>
<dbReference type="Pfam" id="PF02698">
    <property type="entry name" value="DUF218"/>
    <property type="match status" value="1"/>
</dbReference>
<comment type="caution">
    <text evidence="2">The sequence shown here is derived from an EMBL/GenBank/DDBJ whole genome shotgun (WGS) entry which is preliminary data.</text>
</comment>
<accession>A0A9X2E461</accession>
<dbReference type="InterPro" id="IPR003848">
    <property type="entry name" value="DUF218"/>
</dbReference>
<evidence type="ECO:0000313" key="2">
    <source>
        <dbReference type="EMBL" id="MCM6763999.1"/>
    </source>
</evidence>
<keyword evidence="3" id="KW-1185">Reference proteome</keyword>
<name>A0A9X2E461_9MICO</name>
<proteinExistence type="predicted"/>
<feature type="domain" description="DUF218" evidence="1">
    <location>
        <begin position="43"/>
        <end position="170"/>
    </location>
</feature>
<dbReference type="AlphaFoldDB" id="A0A9X2E461"/>
<evidence type="ECO:0000313" key="3">
    <source>
        <dbReference type="Proteomes" id="UP001155240"/>
    </source>
</evidence>
<organism evidence="2 3">
    <name type="scientific">Rathayibacter rubneri</name>
    <dbReference type="NCBI Taxonomy" id="2950106"/>
    <lineage>
        <taxon>Bacteria</taxon>
        <taxon>Bacillati</taxon>
        <taxon>Actinomycetota</taxon>
        <taxon>Actinomycetes</taxon>
        <taxon>Micrococcales</taxon>
        <taxon>Microbacteriaceae</taxon>
        <taxon>Rathayibacter</taxon>
    </lineage>
</organism>
<dbReference type="Proteomes" id="UP001155240">
    <property type="component" value="Unassembled WGS sequence"/>
</dbReference>
<dbReference type="EMBL" id="JAMRYM010000100">
    <property type="protein sequence ID" value="MCM6763999.1"/>
    <property type="molecule type" value="Genomic_DNA"/>
</dbReference>
<reference evidence="2" key="1">
    <citation type="submission" date="2022-06" db="EMBL/GenBank/DDBJ databases">
        <title>Whole genome shotgun sequencing (WGS) of Rathayibacter sp. ZW T2_19, isolated from stored onions (Allium cepa).</title>
        <authorList>
            <person name="Stoll D.A."/>
            <person name="Huch M."/>
        </authorList>
    </citation>
    <scope>NUCLEOTIDE SEQUENCE</scope>
    <source>
        <strain evidence="2">ZW T2_19</strain>
    </source>
</reference>